<keyword evidence="1" id="KW-1133">Transmembrane helix</keyword>
<dbReference type="GO" id="GO:0016989">
    <property type="term" value="F:sigma factor antagonist activity"/>
    <property type="evidence" value="ECO:0007669"/>
    <property type="project" value="TreeGrafter"/>
</dbReference>
<dbReference type="InterPro" id="IPR012373">
    <property type="entry name" value="Ferrdict_sens_TM"/>
</dbReference>
<feature type="domain" description="Protein FecR C-terminal" evidence="3">
    <location>
        <begin position="263"/>
        <end position="327"/>
    </location>
</feature>
<organism evidence="4 5">
    <name type="scientific">Mangrovibacterium marinum</name>
    <dbReference type="NCBI Taxonomy" id="1639118"/>
    <lineage>
        <taxon>Bacteria</taxon>
        <taxon>Pseudomonadati</taxon>
        <taxon>Bacteroidota</taxon>
        <taxon>Bacteroidia</taxon>
        <taxon>Marinilabiliales</taxon>
        <taxon>Prolixibacteraceae</taxon>
        <taxon>Mangrovibacterium</taxon>
    </lineage>
</organism>
<dbReference type="PANTHER" id="PTHR30273:SF2">
    <property type="entry name" value="PROTEIN FECR"/>
    <property type="match status" value="1"/>
</dbReference>
<dbReference type="RefSeq" id="WP_107823753.1">
    <property type="nucleotide sequence ID" value="NZ_QAAD01000027.1"/>
</dbReference>
<keyword evidence="1" id="KW-0812">Transmembrane</keyword>
<feature type="domain" description="FecR protein" evidence="2">
    <location>
        <begin position="124"/>
        <end position="218"/>
    </location>
</feature>
<dbReference type="Gene3D" id="2.60.120.1440">
    <property type="match status" value="1"/>
</dbReference>
<dbReference type="EMBL" id="QAAD01000027">
    <property type="protein sequence ID" value="PTN05302.1"/>
    <property type="molecule type" value="Genomic_DNA"/>
</dbReference>
<sequence>MDKTKNIGQLIEKYLNDQCSAKELETVAEIFQSEQYREKLQPLLYDYWSNTPSFRHEVAEDELGQMLDTIHHRINLEEPSERPLVKRLYLYTYKAAAILFIPLLIFSVWQLATNFNPNENNYLTLETPLGSKMKTTLPDGTEVWQNAGTTLKYPADFSKQNREVFLVGEAYFHVESDKNNPFHVQTPEGTITVTGTRFNVSNYATDNTYSVVLEEGKVSFRPSGASDKIDLKPLQQIILDKADGVLHRRTIDIEKFTSWKDGRLIFRNDPLEEIVRRLGRWYDADIRIVDPEGELNDYTFTMTVQQEPLDQVLEYLTQASGLHLKKEQISANGSVIKMKYEILK</sequence>
<proteinExistence type="predicted"/>
<accession>A0A2T5BXK0</accession>
<evidence type="ECO:0000259" key="2">
    <source>
        <dbReference type="Pfam" id="PF04773"/>
    </source>
</evidence>
<evidence type="ECO:0000256" key="1">
    <source>
        <dbReference type="SAM" id="Phobius"/>
    </source>
</evidence>
<keyword evidence="5" id="KW-1185">Reference proteome</keyword>
<evidence type="ECO:0000313" key="4">
    <source>
        <dbReference type="EMBL" id="PTN05302.1"/>
    </source>
</evidence>
<dbReference type="InterPro" id="IPR032508">
    <property type="entry name" value="FecR_C"/>
</dbReference>
<reference evidence="4 5" key="1">
    <citation type="submission" date="2018-04" db="EMBL/GenBank/DDBJ databases">
        <title>Genomic Encyclopedia of Archaeal and Bacterial Type Strains, Phase II (KMG-II): from individual species to whole genera.</title>
        <authorList>
            <person name="Goeker M."/>
        </authorList>
    </citation>
    <scope>NUCLEOTIDE SEQUENCE [LARGE SCALE GENOMIC DNA]</scope>
    <source>
        <strain evidence="4 5">DSM 28823</strain>
    </source>
</reference>
<evidence type="ECO:0000259" key="3">
    <source>
        <dbReference type="Pfam" id="PF16344"/>
    </source>
</evidence>
<dbReference type="PANTHER" id="PTHR30273">
    <property type="entry name" value="PERIPLASMIC SIGNAL SENSOR AND SIGMA FACTOR ACTIVATOR FECR-RELATED"/>
    <property type="match status" value="1"/>
</dbReference>
<dbReference type="Pfam" id="PF16344">
    <property type="entry name" value="FecR_C"/>
    <property type="match status" value="1"/>
</dbReference>
<dbReference type="OrthoDB" id="783402at2"/>
<dbReference type="PIRSF" id="PIRSF018266">
    <property type="entry name" value="FecR"/>
    <property type="match status" value="1"/>
</dbReference>
<comment type="caution">
    <text evidence="4">The sequence shown here is derived from an EMBL/GenBank/DDBJ whole genome shotgun (WGS) entry which is preliminary data.</text>
</comment>
<dbReference type="AlphaFoldDB" id="A0A2T5BXK0"/>
<dbReference type="Pfam" id="PF04773">
    <property type="entry name" value="FecR"/>
    <property type="match status" value="1"/>
</dbReference>
<dbReference type="Gene3D" id="3.55.50.30">
    <property type="match status" value="1"/>
</dbReference>
<dbReference type="Proteomes" id="UP000243525">
    <property type="component" value="Unassembled WGS sequence"/>
</dbReference>
<name>A0A2T5BXK0_9BACT</name>
<feature type="transmembrane region" description="Helical" evidence="1">
    <location>
        <begin position="88"/>
        <end position="109"/>
    </location>
</feature>
<protein>
    <submittedName>
        <fullName evidence="4">FecR family protein</fullName>
    </submittedName>
</protein>
<keyword evidence="1" id="KW-0472">Membrane</keyword>
<evidence type="ECO:0000313" key="5">
    <source>
        <dbReference type="Proteomes" id="UP000243525"/>
    </source>
</evidence>
<dbReference type="InterPro" id="IPR006860">
    <property type="entry name" value="FecR"/>
</dbReference>
<gene>
    <name evidence="4" type="ORF">C8N47_12724</name>
</gene>
<dbReference type="FunFam" id="2.60.120.1440:FF:000001">
    <property type="entry name" value="Putative anti-sigma factor"/>
    <property type="match status" value="1"/>
</dbReference>